<dbReference type="EMBL" id="KQ414591">
    <property type="protein sequence ID" value="KOC70269.1"/>
    <property type="molecule type" value="Genomic_DNA"/>
</dbReference>
<protein>
    <submittedName>
        <fullName evidence="1">Uncharacterized protein</fullName>
    </submittedName>
</protein>
<dbReference type="Proteomes" id="UP000053825">
    <property type="component" value="Unassembled WGS sequence"/>
</dbReference>
<gene>
    <name evidence="1" type="ORF">WH47_06967</name>
</gene>
<proteinExistence type="predicted"/>
<evidence type="ECO:0000313" key="2">
    <source>
        <dbReference type="Proteomes" id="UP000053825"/>
    </source>
</evidence>
<keyword evidence="2" id="KW-1185">Reference proteome</keyword>
<organism evidence="1 2">
    <name type="scientific">Habropoda laboriosa</name>
    <dbReference type="NCBI Taxonomy" id="597456"/>
    <lineage>
        <taxon>Eukaryota</taxon>
        <taxon>Metazoa</taxon>
        <taxon>Ecdysozoa</taxon>
        <taxon>Arthropoda</taxon>
        <taxon>Hexapoda</taxon>
        <taxon>Insecta</taxon>
        <taxon>Pterygota</taxon>
        <taxon>Neoptera</taxon>
        <taxon>Endopterygota</taxon>
        <taxon>Hymenoptera</taxon>
        <taxon>Apocrita</taxon>
        <taxon>Aculeata</taxon>
        <taxon>Apoidea</taxon>
        <taxon>Anthophila</taxon>
        <taxon>Apidae</taxon>
        <taxon>Habropoda</taxon>
    </lineage>
</organism>
<evidence type="ECO:0000313" key="1">
    <source>
        <dbReference type="EMBL" id="KOC70269.1"/>
    </source>
</evidence>
<name>A0A0L7RHH4_9HYME</name>
<dbReference type="AlphaFoldDB" id="A0A0L7RHH4"/>
<reference evidence="1 2" key="1">
    <citation type="submission" date="2015-07" db="EMBL/GenBank/DDBJ databases">
        <title>The genome of Habropoda laboriosa.</title>
        <authorList>
            <person name="Pan H."/>
            <person name="Kapheim K."/>
        </authorList>
    </citation>
    <scope>NUCLEOTIDE SEQUENCE [LARGE SCALE GENOMIC DNA]</scope>
    <source>
        <strain evidence="1">0110345459</strain>
    </source>
</reference>
<sequence length="64" mass="7066">MTYSNKKFSLTNPSPSAVASPQIHANLSLSFFKPKNSSQQLFVSHRQKCTIRTLQTEATPEGPS</sequence>
<accession>A0A0L7RHH4</accession>